<dbReference type="PROSITE" id="PS50918">
    <property type="entry name" value="WWE"/>
    <property type="match status" value="1"/>
</dbReference>
<evidence type="ECO:0000256" key="5">
    <source>
        <dbReference type="ARBA" id="ARBA00023242"/>
    </source>
</evidence>
<feature type="domain" description="Macro" evidence="8">
    <location>
        <begin position="603"/>
        <end position="770"/>
    </location>
</feature>
<dbReference type="SMART" id="SM00506">
    <property type="entry name" value="A1pp"/>
    <property type="match status" value="1"/>
</dbReference>
<evidence type="ECO:0000256" key="3">
    <source>
        <dbReference type="ARBA" id="ARBA00022679"/>
    </source>
</evidence>
<dbReference type="GO" id="GO:0005634">
    <property type="term" value="C:nucleus"/>
    <property type="evidence" value="ECO:0007669"/>
    <property type="project" value="UniProtKB-SubCell"/>
</dbReference>
<accession>A0ABD1IWJ0</accession>
<evidence type="ECO:0000256" key="2">
    <source>
        <dbReference type="ARBA" id="ARBA00022676"/>
    </source>
</evidence>
<reference evidence="9 10" key="1">
    <citation type="submission" date="2024-09" db="EMBL/GenBank/DDBJ databases">
        <title>A chromosome-level genome assembly of Gray's grenadier anchovy, Coilia grayii.</title>
        <authorList>
            <person name="Fu Z."/>
        </authorList>
    </citation>
    <scope>NUCLEOTIDE SEQUENCE [LARGE SCALE GENOMIC DNA]</scope>
    <source>
        <strain evidence="9">G4</strain>
        <tissue evidence="9">Muscle</tissue>
    </source>
</reference>
<dbReference type="SUPFAM" id="SSF52949">
    <property type="entry name" value="Macro domain-like"/>
    <property type="match status" value="2"/>
</dbReference>
<evidence type="ECO:0000256" key="1">
    <source>
        <dbReference type="ARBA" id="ARBA00004123"/>
    </source>
</evidence>
<sequence length="1257" mass="138111">MADYMFPVFFEARELTDLEKEKIQKYFKIRRKSGGGECGPVEQVVAGTYKITFLEKEAQERVLALGKHNIPLPWGEELEIKTKQNATHKEAKDFSKCQQATSDKDGEKELIMDRYLIQYLQDTPNAHWALDQHLSFLCRSFQILPERGVVVVKRGTAQSALSQAQWEAQVDDVGYQIKQKYRCYFEVDAARSRTLQENPFMCSENLCVYKEGDKDLAVVVGEHDEVERMLQRLESLHVKQQHHRDTDTGISSQQLTLVEQDFAQEMNISFPHIKITRQETVVFEGPETEVEVACTTLQQLVKKIQQRRLQLPAPLIAFLTSSGAIQTYQSRFQQSLRSPVTLEAGPDLILSSLTSESLEEAAAALERDLTVETVILERAEAESPGMVTLQEALSETVQQANYGALKVQLSYGQPSTAERQSSVQLVGYRKEVDRLKEIVLDYRLNQADIHDSLNLPYALMADHLTRVLELLEVQHSGLSLIPTKSPFPAVHFAGPRQLVQDFRETLTLVLGSLVCTECSLEGPGVTQYFKGEGKNNIALLELSHKVLIFLSDEDKQFGATGSQPSSPISLSNLIMTCNTGPPPAGSPSLSTQLKEVSFPTANPTVKSCPTPNKIKLEVALGHLEEQQVDVLVAPMVKANLLSLSIGQALVNAGGQSFKHAFSQALRLHNAVHPGDILQVEGGAALRCQKVFFLECLPWDGSLGNSEKALRFGLRQALVLCEKQAFTSVAFPLIGPGLVLRIPIKESIHILTSEIGLFGLHRHSDSLSAIQIVVHSDYPRSKEICQDVYSGLNLHMMDPKGQAVFQCPKSEQAESVLTVGTLQLHLVFGDITNETTDVIVNSTDFQNFDTGVCKSILSVAGAKVKRALKSARVKKGEIFTSVSGSFPCKAIMHVCGEKDPALIQDLSRDILLLCESKGYQSVAIPAICAAAGVDPRVVADAILCGLVAAVSDSPFQHLSTVRLVLFSTPVLRHFRAAADAMFGAPPPPKPTAPPRKTSTAPAQSTQSQPLYPDIHSPSPPSPPCATPSVTFTLLGTSEEDVSDACASLQWVYASHCSQHTLNPEELAGLSRAEVADLEAKMHSLGVQLEAVGPGHGSGAGVVVVVKGLSEGVKEVMHIMQASLRRRVAEREQKELFAHVVWCIMGQRGDWERFPKEANQKLEKGDVSGGVMDAHGRCWEVDTRMMKATAAGSSYVTLVKRLENLADFRVPLYWDCMVSGEILQVVPLFPCSTEFERVKADFRRTCLKTALKVSSLKGV</sequence>
<dbReference type="Pfam" id="PF01661">
    <property type="entry name" value="Macro"/>
    <property type="match status" value="2"/>
</dbReference>
<evidence type="ECO:0000313" key="9">
    <source>
        <dbReference type="EMBL" id="KAL2079249.1"/>
    </source>
</evidence>
<keyword evidence="10" id="KW-1185">Reference proteome</keyword>
<name>A0ABD1IWJ0_9TELE</name>
<dbReference type="InterPro" id="IPR012677">
    <property type="entry name" value="Nucleotide-bd_a/b_plait_sf"/>
</dbReference>
<evidence type="ECO:0000259" key="8">
    <source>
        <dbReference type="PROSITE" id="PS51154"/>
    </source>
</evidence>
<feature type="domain" description="Macro" evidence="8">
    <location>
        <begin position="810"/>
        <end position="981"/>
    </location>
</feature>
<keyword evidence="5" id="KW-0539">Nucleus</keyword>
<feature type="region of interest" description="Disordered" evidence="6">
    <location>
        <begin position="981"/>
        <end position="1023"/>
    </location>
</feature>
<evidence type="ECO:0000259" key="7">
    <source>
        <dbReference type="PROSITE" id="PS50918"/>
    </source>
</evidence>
<feature type="compositionally biased region" description="Pro residues" evidence="6">
    <location>
        <begin position="983"/>
        <end position="992"/>
    </location>
</feature>
<protein>
    <recommendedName>
        <fullName evidence="11">Poly [ADP-ribose] polymerase</fullName>
    </recommendedName>
</protein>
<evidence type="ECO:0008006" key="11">
    <source>
        <dbReference type="Google" id="ProtNLM"/>
    </source>
</evidence>
<dbReference type="PANTHER" id="PTHR14453:SF107">
    <property type="entry name" value="POLY [ADP-RIBOSE] POLYMERASE"/>
    <property type="match status" value="1"/>
</dbReference>
<dbReference type="InterPro" id="IPR004170">
    <property type="entry name" value="WWE_dom"/>
</dbReference>
<organism evidence="9 10">
    <name type="scientific">Coilia grayii</name>
    <name type="common">Gray's grenadier anchovy</name>
    <dbReference type="NCBI Taxonomy" id="363190"/>
    <lineage>
        <taxon>Eukaryota</taxon>
        <taxon>Metazoa</taxon>
        <taxon>Chordata</taxon>
        <taxon>Craniata</taxon>
        <taxon>Vertebrata</taxon>
        <taxon>Euteleostomi</taxon>
        <taxon>Actinopterygii</taxon>
        <taxon>Neopterygii</taxon>
        <taxon>Teleostei</taxon>
        <taxon>Clupei</taxon>
        <taxon>Clupeiformes</taxon>
        <taxon>Clupeoidei</taxon>
        <taxon>Engraulidae</taxon>
        <taxon>Coilinae</taxon>
        <taxon>Coilia</taxon>
    </lineage>
</organism>
<keyword evidence="4" id="KW-0520">NAD</keyword>
<dbReference type="PROSITE" id="PS51154">
    <property type="entry name" value="MACRO"/>
    <property type="match status" value="2"/>
</dbReference>
<dbReference type="Proteomes" id="UP001591681">
    <property type="component" value="Unassembled WGS sequence"/>
</dbReference>
<dbReference type="GO" id="GO:0016757">
    <property type="term" value="F:glycosyltransferase activity"/>
    <property type="evidence" value="ECO:0007669"/>
    <property type="project" value="UniProtKB-KW"/>
</dbReference>
<keyword evidence="2" id="KW-0328">Glycosyltransferase</keyword>
<dbReference type="Gene3D" id="3.30.70.330">
    <property type="match status" value="1"/>
</dbReference>
<dbReference type="InterPro" id="IPR002589">
    <property type="entry name" value="Macro_dom"/>
</dbReference>
<keyword evidence="3" id="KW-0808">Transferase</keyword>
<proteinExistence type="predicted"/>
<dbReference type="EMBL" id="JBHFQA010000022">
    <property type="protein sequence ID" value="KAL2079249.1"/>
    <property type="molecule type" value="Genomic_DNA"/>
</dbReference>
<comment type="caution">
    <text evidence="9">The sequence shown here is derived from an EMBL/GenBank/DDBJ whole genome shotgun (WGS) entry which is preliminary data.</text>
</comment>
<gene>
    <name evidence="9" type="ORF">ACEWY4_024993</name>
</gene>
<dbReference type="Gene3D" id="3.40.220.10">
    <property type="entry name" value="Leucine Aminopeptidase, subunit E, domain 1"/>
    <property type="match status" value="2"/>
</dbReference>
<dbReference type="PANTHER" id="PTHR14453">
    <property type="entry name" value="PARP/ZINC FINGER CCCH TYPE DOMAIN CONTAINING PROTEIN"/>
    <property type="match status" value="1"/>
</dbReference>
<comment type="subcellular location">
    <subcellularLocation>
        <location evidence="1">Nucleus</location>
    </subcellularLocation>
</comment>
<evidence type="ECO:0000256" key="4">
    <source>
        <dbReference type="ARBA" id="ARBA00023027"/>
    </source>
</evidence>
<feature type="domain" description="WWE" evidence="7">
    <location>
        <begin position="1125"/>
        <end position="1199"/>
    </location>
</feature>
<dbReference type="AlphaFoldDB" id="A0ABD1IWJ0"/>
<dbReference type="InterPro" id="IPR043472">
    <property type="entry name" value="Macro_dom-like"/>
</dbReference>
<evidence type="ECO:0000256" key="6">
    <source>
        <dbReference type="SAM" id="MobiDB-lite"/>
    </source>
</evidence>
<dbReference type="InterPro" id="IPR057051">
    <property type="entry name" value="PARP14_RPM_1"/>
</dbReference>
<evidence type="ECO:0000313" key="10">
    <source>
        <dbReference type="Proteomes" id="UP001591681"/>
    </source>
</evidence>
<dbReference type="Pfam" id="PF23222">
    <property type="entry name" value="RRM_PARP14_1"/>
    <property type="match status" value="1"/>
</dbReference>
<dbReference type="InterPro" id="IPR052056">
    <property type="entry name" value="Mono-ARTD/PARP"/>
</dbReference>